<evidence type="ECO:0000313" key="1">
    <source>
        <dbReference type="EMBL" id="KIJ94170.1"/>
    </source>
</evidence>
<organism evidence="1 2">
    <name type="scientific">Laccaria amethystina LaAM-08-1</name>
    <dbReference type="NCBI Taxonomy" id="1095629"/>
    <lineage>
        <taxon>Eukaryota</taxon>
        <taxon>Fungi</taxon>
        <taxon>Dikarya</taxon>
        <taxon>Basidiomycota</taxon>
        <taxon>Agaricomycotina</taxon>
        <taxon>Agaricomycetes</taxon>
        <taxon>Agaricomycetidae</taxon>
        <taxon>Agaricales</taxon>
        <taxon>Agaricineae</taxon>
        <taxon>Hydnangiaceae</taxon>
        <taxon>Laccaria</taxon>
    </lineage>
</organism>
<gene>
    <name evidence="1" type="ORF">K443DRAFT_642530</name>
</gene>
<dbReference type="Proteomes" id="UP000054477">
    <property type="component" value="Unassembled WGS sequence"/>
</dbReference>
<keyword evidence="2" id="KW-1185">Reference proteome</keyword>
<dbReference type="EMBL" id="KN838806">
    <property type="protein sequence ID" value="KIJ94170.1"/>
    <property type="molecule type" value="Genomic_DNA"/>
</dbReference>
<reference evidence="2" key="2">
    <citation type="submission" date="2015-01" db="EMBL/GenBank/DDBJ databases">
        <title>Evolutionary Origins and Diversification of the Mycorrhizal Mutualists.</title>
        <authorList>
            <consortium name="DOE Joint Genome Institute"/>
            <consortium name="Mycorrhizal Genomics Consortium"/>
            <person name="Kohler A."/>
            <person name="Kuo A."/>
            <person name="Nagy L.G."/>
            <person name="Floudas D."/>
            <person name="Copeland A."/>
            <person name="Barry K.W."/>
            <person name="Cichocki N."/>
            <person name="Veneault-Fourrey C."/>
            <person name="LaButti K."/>
            <person name="Lindquist E.A."/>
            <person name="Lipzen A."/>
            <person name="Lundell T."/>
            <person name="Morin E."/>
            <person name="Murat C."/>
            <person name="Riley R."/>
            <person name="Ohm R."/>
            <person name="Sun H."/>
            <person name="Tunlid A."/>
            <person name="Henrissat B."/>
            <person name="Grigoriev I.V."/>
            <person name="Hibbett D.S."/>
            <person name="Martin F."/>
        </authorList>
    </citation>
    <scope>NUCLEOTIDE SEQUENCE [LARGE SCALE GENOMIC DNA]</scope>
    <source>
        <strain evidence="2">LaAM-08-1</strain>
    </source>
</reference>
<protein>
    <submittedName>
        <fullName evidence="1">Uncharacterized protein</fullName>
    </submittedName>
</protein>
<accession>A0A0C9WRQ6</accession>
<dbReference type="HOGENOM" id="CLU_2474956_0_0_1"/>
<evidence type="ECO:0000313" key="2">
    <source>
        <dbReference type="Proteomes" id="UP000054477"/>
    </source>
</evidence>
<dbReference type="AlphaFoldDB" id="A0A0C9WRQ6"/>
<proteinExistence type="predicted"/>
<feature type="non-terminal residue" evidence="1">
    <location>
        <position position="1"/>
    </location>
</feature>
<name>A0A0C9WRQ6_9AGAR</name>
<sequence length="88" mass="9520">LTVLCTAVCTPKSRKLCLVLYVRYRLSRIRTGSVRIGNFESLKWSAACCFSICGGHGTTHTNTFSKLRCADGSAKHCTYSSSIGSSPP</sequence>
<reference evidence="1 2" key="1">
    <citation type="submission" date="2014-04" db="EMBL/GenBank/DDBJ databases">
        <authorList>
            <consortium name="DOE Joint Genome Institute"/>
            <person name="Kuo A."/>
            <person name="Kohler A."/>
            <person name="Nagy L.G."/>
            <person name="Floudas D."/>
            <person name="Copeland A."/>
            <person name="Barry K.W."/>
            <person name="Cichocki N."/>
            <person name="Veneault-Fourrey C."/>
            <person name="LaButti K."/>
            <person name="Lindquist E.A."/>
            <person name="Lipzen A."/>
            <person name="Lundell T."/>
            <person name="Morin E."/>
            <person name="Murat C."/>
            <person name="Sun H."/>
            <person name="Tunlid A."/>
            <person name="Henrissat B."/>
            <person name="Grigoriev I.V."/>
            <person name="Hibbett D.S."/>
            <person name="Martin F."/>
            <person name="Nordberg H.P."/>
            <person name="Cantor M.N."/>
            <person name="Hua S.X."/>
        </authorList>
    </citation>
    <scope>NUCLEOTIDE SEQUENCE [LARGE SCALE GENOMIC DNA]</scope>
    <source>
        <strain evidence="1 2">LaAM-08-1</strain>
    </source>
</reference>
<feature type="non-terminal residue" evidence="1">
    <location>
        <position position="88"/>
    </location>
</feature>